<reference evidence="1 2" key="1">
    <citation type="journal article" date="2015" name="Genome Biol. Evol.">
        <title>Comparative Genomics of a Bacterivorous Green Alga Reveals Evolutionary Causalities and Consequences of Phago-Mixotrophic Mode of Nutrition.</title>
        <authorList>
            <person name="Burns J.A."/>
            <person name="Paasch A."/>
            <person name="Narechania A."/>
            <person name="Kim E."/>
        </authorList>
    </citation>
    <scope>NUCLEOTIDE SEQUENCE [LARGE SCALE GENOMIC DNA]</scope>
    <source>
        <strain evidence="1 2">PLY_AMNH</strain>
    </source>
</reference>
<dbReference type="EMBL" id="LGRX02014578">
    <property type="protein sequence ID" value="KAK3264400.1"/>
    <property type="molecule type" value="Genomic_DNA"/>
</dbReference>
<keyword evidence="2" id="KW-1185">Reference proteome</keyword>
<organism evidence="1 2">
    <name type="scientific">Cymbomonas tetramitiformis</name>
    <dbReference type="NCBI Taxonomy" id="36881"/>
    <lineage>
        <taxon>Eukaryota</taxon>
        <taxon>Viridiplantae</taxon>
        <taxon>Chlorophyta</taxon>
        <taxon>Pyramimonadophyceae</taxon>
        <taxon>Pyramimonadales</taxon>
        <taxon>Pyramimonadaceae</taxon>
        <taxon>Cymbomonas</taxon>
    </lineage>
</organism>
<dbReference type="AlphaFoldDB" id="A0AAE0FR88"/>
<protein>
    <submittedName>
        <fullName evidence="1">Uncharacterized protein</fullName>
    </submittedName>
</protein>
<evidence type="ECO:0000313" key="1">
    <source>
        <dbReference type="EMBL" id="KAK3264400.1"/>
    </source>
</evidence>
<proteinExistence type="predicted"/>
<name>A0AAE0FR88_9CHLO</name>
<evidence type="ECO:0000313" key="2">
    <source>
        <dbReference type="Proteomes" id="UP001190700"/>
    </source>
</evidence>
<comment type="caution">
    <text evidence="1">The sequence shown here is derived from an EMBL/GenBank/DDBJ whole genome shotgun (WGS) entry which is preliminary data.</text>
</comment>
<sequence length="260" mass="27698">MIESRRAGADKENKKALPLLRNRCGASQGVEQAHYTLHGLPVRREEGAGGHSAAAFCIPIEECAEEDAYTLAVCVRCSSGCPIAGHRRSRQRQYGAPSVVLASCIESDVDVSAHGFHVEEDSGSDGDDVLAELHKIAEKMHDVGRRAVSASRPSGQMVPAAGGVWAGSDSPEPQDAILQVSVVFFFWYCGIHDPGTMWLSTNQVAVATWVEPPAFGHMASVRPPIEEFPGGVELLPVSGVFAQPFIVGACSFAPAEKSFV</sequence>
<accession>A0AAE0FR88</accession>
<dbReference type="Proteomes" id="UP001190700">
    <property type="component" value="Unassembled WGS sequence"/>
</dbReference>
<gene>
    <name evidence="1" type="ORF">CYMTET_26863</name>
</gene>